<gene>
    <name evidence="1" type="ORF">QJS10_CPB18g01044</name>
</gene>
<accession>A0AAV9CM51</accession>
<reference evidence="1" key="1">
    <citation type="journal article" date="2023" name="Nat. Commun.">
        <title>Diploid and tetraploid genomes of Acorus and the evolution of monocots.</title>
        <authorList>
            <person name="Ma L."/>
            <person name="Liu K.W."/>
            <person name="Li Z."/>
            <person name="Hsiao Y.Y."/>
            <person name="Qi Y."/>
            <person name="Fu T."/>
            <person name="Tang G.D."/>
            <person name="Zhang D."/>
            <person name="Sun W.H."/>
            <person name="Liu D.K."/>
            <person name="Li Y."/>
            <person name="Chen G.Z."/>
            <person name="Liu X.D."/>
            <person name="Liao X.Y."/>
            <person name="Jiang Y.T."/>
            <person name="Yu X."/>
            <person name="Hao Y."/>
            <person name="Huang J."/>
            <person name="Zhao X.W."/>
            <person name="Ke S."/>
            <person name="Chen Y.Y."/>
            <person name="Wu W.L."/>
            <person name="Hsu J.L."/>
            <person name="Lin Y.F."/>
            <person name="Huang M.D."/>
            <person name="Li C.Y."/>
            <person name="Huang L."/>
            <person name="Wang Z.W."/>
            <person name="Zhao X."/>
            <person name="Zhong W.Y."/>
            <person name="Peng D.H."/>
            <person name="Ahmad S."/>
            <person name="Lan S."/>
            <person name="Zhang J.S."/>
            <person name="Tsai W.C."/>
            <person name="Van de Peer Y."/>
            <person name="Liu Z.J."/>
        </authorList>
    </citation>
    <scope>NUCLEOTIDE SEQUENCE</scope>
    <source>
        <strain evidence="1">CP</strain>
    </source>
</reference>
<evidence type="ECO:0000313" key="2">
    <source>
        <dbReference type="Proteomes" id="UP001180020"/>
    </source>
</evidence>
<name>A0AAV9CM51_ACOCL</name>
<dbReference type="AlphaFoldDB" id="A0AAV9CM51"/>
<proteinExistence type="predicted"/>
<organism evidence="1 2">
    <name type="scientific">Acorus calamus</name>
    <name type="common">Sweet flag</name>
    <dbReference type="NCBI Taxonomy" id="4465"/>
    <lineage>
        <taxon>Eukaryota</taxon>
        <taxon>Viridiplantae</taxon>
        <taxon>Streptophyta</taxon>
        <taxon>Embryophyta</taxon>
        <taxon>Tracheophyta</taxon>
        <taxon>Spermatophyta</taxon>
        <taxon>Magnoliopsida</taxon>
        <taxon>Liliopsida</taxon>
        <taxon>Acoraceae</taxon>
        <taxon>Acorus</taxon>
    </lineage>
</organism>
<dbReference type="Proteomes" id="UP001180020">
    <property type="component" value="Unassembled WGS sequence"/>
</dbReference>
<comment type="caution">
    <text evidence="1">The sequence shown here is derived from an EMBL/GenBank/DDBJ whole genome shotgun (WGS) entry which is preliminary data.</text>
</comment>
<evidence type="ECO:0000313" key="1">
    <source>
        <dbReference type="EMBL" id="KAK1289827.1"/>
    </source>
</evidence>
<sequence length="251" mass="27332">MGSSPGTRRAGAWKAKPRTIGQTAYVTWWLKMSENQILMVLLESIHGSLGPGSWVNFYDEEGRLQWQWNSDTHVGDSEGRRAILGSPAGSIARYLGHCEDPSSPPSTCKQRIKSIVVGHFEHHRTSSEDSCGGYGSVEFESSFCLEDEVFSICGSPQCDFEMQEGGELALQVFNGAADQRGEGECSLACTLSPSTPYKQSSGCTKVCSVGVTLILNEEKGRIKQFPATKSRLILEEDAVMKHEVTGSVGQD</sequence>
<keyword evidence="2" id="KW-1185">Reference proteome</keyword>
<reference evidence="1" key="2">
    <citation type="submission" date="2023-06" db="EMBL/GenBank/DDBJ databases">
        <authorList>
            <person name="Ma L."/>
            <person name="Liu K.-W."/>
            <person name="Li Z."/>
            <person name="Hsiao Y.-Y."/>
            <person name="Qi Y."/>
            <person name="Fu T."/>
            <person name="Tang G."/>
            <person name="Zhang D."/>
            <person name="Sun W.-H."/>
            <person name="Liu D.-K."/>
            <person name="Li Y."/>
            <person name="Chen G.-Z."/>
            <person name="Liu X.-D."/>
            <person name="Liao X.-Y."/>
            <person name="Jiang Y.-T."/>
            <person name="Yu X."/>
            <person name="Hao Y."/>
            <person name="Huang J."/>
            <person name="Zhao X.-W."/>
            <person name="Ke S."/>
            <person name="Chen Y.-Y."/>
            <person name="Wu W.-L."/>
            <person name="Hsu J.-L."/>
            <person name="Lin Y.-F."/>
            <person name="Huang M.-D."/>
            <person name="Li C.-Y."/>
            <person name="Huang L."/>
            <person name="Wang Z.-W."/>
            <person name="Zhao X."/>
            <person name="Zhong W.-Y."/>
            <person name="Peng D.-H."/>
            <person name="Ahmad S."/>
            <person name="Lan S."/>
            <person name="Zhang J.-S."/>
            <person name="Tsai W.-C."/>
            <person name="Van De Peer Y."/>
            <person name="Liu Z.-J."/>
        </authorList>
    </citation>
    <scope>NUCLEOTIDE SEQUENCE</scope>
    <source>
        <strain evidence="1">CP</strain>
        <tissue evidence="1">Leaves</tissue>
    </source>
</reference>
<protein>
    <submittedName>
        <fullName evidence="1">Uncharacterized protein</fullName>
    </submittedName>
</protein>
<dbReference type="EMBL" id="JAUJYO010000018">
    <property type="protein sequence ID" value="KAK1289827.1"/>
    <property type="molecule type" value="Genomic_DNA"/>
</dbReference>